<keyword evidence="2" id="KW-1185">Reference proteome</keyword>
<dbReference type="RefSeq" id="WP_141082597.1">
    <property type="nucleotide sequence ID" value="NZ_JAZBRD010000004.1"/>
</dbReference>
<name>A0ABU7M3Y5_9BACT</name>
<organism evidence="1 2">
    <name type="scientific">Campylobacter porcelli</name>
    <dbReference type="NCBI Taxonomy" id="1660073"/>
    <lineage>
        <taxon>Bacteria</taxon>
        <taxon>Pseudomonadati</taxon>
        <taxon>Campylobacterota</taxon>
        <taxon>Epsilonproteobacteria</taxon>
        <taxon>Campylobacterales</taxon>
        <taxon>Campylobacteraceae</taxon>
        <taxon>Campylobacter</taxon>
    </lineage>
</organism>
<dbReference type="Proteomes" id="UP001331664">
    <property type="component" value="Unassembled WGS sequence"/>
</dbReference>
<accession>A0ABU7M3Y5</accession>
<reference evidence="1 2" key="1">
    <citation type="submission" date="2024-01" db="EMBL/GenBank/DDBJ databases">
        <title>Campylobacter porcellus sp. nov.</title>
        <authorList>
            <person name="Papic B."/>
            <person name="Gruntar I."/>
        </authorList>
    </citation>
    <scope>NUCLEOTIDE SEQUENCE [LARGE SCALE GENOMIC DNA]</scope>
    <source>
        <strain evidence="1 2">CX2-4855-23</strain>
    </source>
</reference>
<proteinExistence type="predicted"/>
<comment type="caution">
    <text evidence="1">The sequence shown here is derived from an EMBL/GenBank/DDBJ whole genome shotgun (WGS) entry which is preliminary data.</text>
</comment>
<gene>
    <name evidence="1" type="ORF">V2I23_03790</name>
</gene>
<evidence type="ECO:0000313" key="2">
    <source>
        <dbReference type="Proteomes" id="UP001331664"/>
    </source>
</evidence>
<dbReference type="EMBL" id="JAZBRD010000004">
    <property type="protein sequence ID" value="MEE3744412.1"/>
    <property type="molecule type" value="Genomic_DNA"/>
</dbReference>
<protein>
    <submittedName>
        <fullName evidence="1">Uncharacterized protein</fullName>
    </submittedName>
</protein>
<evidence type="ECO:0000313" key="1">
    <source>
        <dbReference type="EMBL" id="MEE3744412.1"/>
    </source>
</evidence>
<sequence>MRLSDKLALEYLKFRNQCEFDLRCIEALLRYFKGEFIFTKEQLRNADEEIASFDKNRFLQLADKTPKFQLILCDDNDNFPNVNIFSDRIENNLSATFKAGEQRNKAIEHFKALFKDAKSIFIYDKHIYKNHNLTSLEKLIEECKIKCNIYLDRNTYNELNKNKNLSSKIKSKIAIDKAHNLNNKNTHDRYIMIDNNNNNIEIILTSGIDYLFDTSKDFTYIIREIVKDKNG</sequence>